<keyword evidence="4" id="KW-0998">Cell outer membrane</keyword>
<gene>
    <name evidence="6" type="ORF">CVO96_09740</name>
</gene>
<dbReference type="InterPro" id="IPR045584">
    <property type="entry name" value="Pilin-like"/>
</dbReference>
<evidence type="ECO:0000313" key="6">
    <source>
        <dbReference type="EMBL" id="PNY81618.1"/>
    </source>
</evidence>
<dbReference type="GO" id="GO:0009279">
    <property type="term" value="C:cell outer membrane"/>
    <property type="evidence" value="ECO:0007669"/>
    <property type="project" value="UniProtKB-SubCell"/>
</dbReference>
<keyword evidence="5" id="KW-0812">Transmembrane</keyword>
<evidence type="ECO:0000256" key="5">
    <source>
        <dbReference type="SAM" id="Phobius"/>
    </source>
</evidence>
<dbReference type="Proteomes" id="UP000236379">
    <property type="component" value="Unassembled WGS sequence"/>
</dbReference>
<protein>
    <recommendedName>
        <fullName evidence="8">Prepilin-type N-terminal cleavage/methylation domain-containing protein</fullName>
    </recommendedName>
</protein>
<evidence type="ECO:0000256" key="2">
    <source>
        <dbReference type="ARBA" id="ARBA00004418"/>
    </source>
</evidence>
<name>A0A2K3UYL0_9DEIO</name>
<reference evidence="6 7" key="1">
    <citation type="submission" date="2018-01" db="EMBL/GenBank/DDBJ databases">
        <title>Deinococcus koreensis sp. nov., a radiation-resistant bacterium isolated from river water.</title>
        <authorList>
            <person name="Choi A."/>
        </authorList>
    </citation>
    <scope>NUCLEOTIDE SEQUENCE [LARGE SCALE GENOMIC DNA]</scope>
    <source>
        <strain evidence="6 7">SJW1-2</strain>
    </source>
</reference>
<dbReference type="GO" id="GO:0042597">
    <property type="term" value="C:periplasmic space"/>
    <property type="evidence" value="ECO:0007669"/>
    <property type="project" value="UniProtKB-SubCell"/>
</dbReference>
<dbReference type="RefSeq" id="WP_103312061.1">
    <property type="nucleotide sequence ID" value="NZ_PPPD01000001.1"/>
</dbReference>
<dbReference type="PROSITE" id="PS00409">
    <property type="entry name" value="PROKAR_NTER_METHYL"/>
    <property type="match status" value="1"/>
</dbReference>
<sequence>MTQKNAIPSIGPDGAPGAHAAVGCPLIGGTLATRRRRESRPGGGWAQGFTLLELLIGMVVLGILMSIGVSSMARWRQSLDADNFLAGLASDFNVSRTRTQATGQERRIRLVDASTYIVENRATPTAAWSAVRTATFPKPMFDMGATVARRYDFNTKGYVNTYNQSGQLTTSTDIRVLAGSGLKTLSVSALGIARRM</sequence>
<keyword evidence="5" id="KW-0472">Membrane</keyword>
<organism evidence="6 7">
    <name type="scientific">Deinococcus koreensis</name>
    <dbReference type="NCBI Taxonomy" id="2054903"/>
    <lineage>
        <taxon>Bacteria</taxon>
        <taxon>Thermotogati</taxon>
        <taxon>Deinococcota</taxon>
        <taxon>Deinococci</taxon>
        <taxon>Deinococcales</taxon>
        <taxon>Deinococcaceae</taxon>
        <taxon>Deinococcus</taxon>
    </lineage>
</organism>
<evidence type="ECO:0000256" key="4">
    <source>
        <dbReference type="ARBA" id="ARBA00023237"/>
    </source>
</evidence>
<proteinExistence type="predicted"/>
<accession>A0A2K3UYL0</accession>
<dbReference type="Pfam" id="PF07963">
    <property type="entry name" value="N_methyl"/>
    <property type="match status" value="1"/>
</dbReference>
<feature type="transmembrane region" description="Helical" evidence="5">
    <location>
        <begin position="45"/>
        <end position="69"/>
    </location>
</feature>
<dbReference type="NCBIfam" id="TIGR02532">
    <property type="entry name" value="IV_pilin_GFxxxE"/>
    <property type="match status" value="1"/>
</dbReference>
<dbReference type="PROSITE" id="PS51257">
    <property type="entry name" value="PROKAR_LIPOPROTEIN"/>
    <property type="match status" value="1"/>
</dbReference>
<dbReference type="OrthoDB" id="69178at2"/>
<evidence type="ECO:0000313" key="7">
    <source>
        <dbReference type="Proteomes" id="UP000236379"/>
    </source>
</evidence>
<keyword evidence="7" id="KW-1185">Reference proteome</keyword>
<dbReference type="EMBL" id="PPPD01000001">
    <property type="protein sequence ID" value="PNY81618.1"/>
    <property type="molecule type" value="Genomic_DNA"/>
</dbReference>
<evidence type="ECO:0000256" key="1">
    <source>
        <dbReference type="ARBA" id="ARBA00004203"/>
    </source>
</evidence>
<comment type="subcellular location">
    <subcellularLocation>
        <location evidence="1">Cell outer membrane</location>
        <topology evidence="1">Single-pass membrane protein</topology>
    </subcellularLocation>
    <subcellularLocation>
        <location evidence="2">Periplasm</location>
    </subcellularLocation>
</comment>
<comment type="caution">
    <text evidence="6">The sequence shown here is derived from an EMBL/GenBank/DDBJ whole genome shotgun (WGS) entry which is preliminary data.</text>
</comment>
<dbReference type="AlphaFoldDB" id="A0A2K3UYL0"/>
<evidence type="ECO:0008006" key="8">
    <source>
        <dbReference type="Google" id="ProtNLM"/>
    </source>
</evidence>
<dbReference type="SUPFAM" id="SSF54523">
    <property type="entry name" value="Pili subunits"/>
    <property type="match status" value="1"/>
</dbReference>
<dbReference type="InterPro" id="IPR012902">
    <property type="entry name" value="N_methyl_site"/>
</dbReference>
<keyword evidence="5" id="KW-1133">Transmembrane helix</keyword>
<dbReference type="Gene3D" id="3.30.700.10">
    <property type="entry name" value="Glycoprotein, Type 4 Pilin"/>
    <property type="match status" value="1"/>
</dbReference>
<keyword evidence="3" id="KW-0574">Periplasm</keyword>
<evidence type="ECO:0000256" key="3">
    <source>
        <dbReference type="ARBA" id="ARBA00022764"/>
    </source>
</evidence>